<evidence type="ECO:0000313" key="2">
    <source>
        <dbReference type="Proteomes" id="UP000821865"/>
    </source>
</evidence>
<dbReference type="Proteomes" id="UP000821865">
    <property type="component" value="Chromosome 4"/>
</dbReference>
<protein>
    <submittedName>
        <fullName evidence="1">Uncharacterized protein</fullName>
    </submittedName>
</protein>
<accession>A0ACB8D0D8</accession>
<keyword evidence="2" id="KW-1185">Reference proteome</keyword>
<name>A0ACB8D0D8_DERSI</name>
<reference evidence="1" key="1">
    <citation type="submission" date="2020-05" db="EMBL/GenBank/DDBJ databases">
        <title>Large-scale comparative analyses of tick genomes elucidate their genetic diversity and vector capacities.</title>
        <authorList>
            <person name="Jia N."/>
            <person name="Wang J."/>
            <person name="Shi W."/>
            <person name="Du L."/>
            <person name="Sun Y."/>
            <person name="Zhan W."/>
            <person name="Jiang J."/>
            <person name="Wang Q."/>
            <person name="Zhang B."/>
            <person name="Ji P."/>
            <person name="Sakyi L.B."/>
            <person name="Cui X."/>
            <person name="Yuan T."/>
            <person name="Jiang B."/>
            <person name="Yang W."/>
            <person name="Lam T.T.-Y."/>
            <person name="Chang Q."/>
            <person name="Ding S."/>
            <person name="Wang X."/>
            <person name="Zhu J."/>
            <person name="Ruan X."/>
            <person name="Zhao L."/>
            <person name="Wei J."/>
            <person name="Que T."/>
            <person name="Du C."/>
            <person name="Cheng J."/>
            <person name="Dai P."/>
            <person name="Han X."/>
            <person name="Huang E."/>
            <person name="Gao Y."/>
            <person name="Liu J."/>
            <person name="Shao H."/>
            <person name="Ye R."/>
            <person name="Li L."/>
            <person name="Wei W."/>
            <person name="Wang X."/>
            <person name="Wang C."/>
            <person name="Yang T."/>
            <person name="Huo Q."/>
            <person name="Li W."/>
            <person name="Guo W."/>
            <person name="Chen H."/>
            <person name="Zhou L."/>
            <person name="Ni X."/>
            <person name="Tian J."/>
            <person name="Zhou Y."/>
            <person name="Sheng Y."/>
            <person name="Liu T."/>
            <person name="Pan Y."/>
            <person name="Xia L."/>
            <person name="Li J."/>
            <person name="Zhao F."/>
            <person name="Cao W."/>
        </authorList>
    </citation>
    <scope>NUCLEOTIDE SEQUENCE</scope>
    <source>
        <strain evidence="1">Dsil-2018</strain>
    </source>
</reference>
<evidence type="ECO:0000313" key="1">
    <source>
        <dbReference type="EMBL" id="KAH7954727.1"/>
    </source>
</evidence>
<sequence>MPSNAELAKKIEQLESLLNNKLDNLIDSLASKIAKQLDDQGLGNLTSLADSVRYMSDQYDKVRTTVAELVDSNKDLRAQNEALARRIADMEQYSRLNNIEIKGIPCTQGEDCAVILKTIAEVVECPISSSDIDAVHRVPSKTAEKSIIARFCSRDKKNEFIRKARKARLRTSQIGLTGSKDNAVYVNEHLTIDNKRLFSKALALKKAMKWRYLWTENCHIRARKTEDSKVFRISAESDLRIFT</sequence>
<organism evidence="1 2">
    <name type="scientific">Dermacentor silvarum</name>
    <name type="common">Tick</name>
    <dbReference type="NCBI Taxonomy" id="543639"/>
    <lineage>
        <taxon>Eukaryota</taxon>
        <taxon>Metazoa</taxon>
        <taxon>Ecdysozoa</taxon>
        <taxon>Arthropoda</taxon>
        <taxon>Chelicerata</taxon>
        <taxon>Arachnida</taxon>
        <taxon>Acari</taxon>
        <taxon>Parasitiformes</taxon>
        <taxon>Ixodida</taxon>
        <taxon>Ixodoidea</taxon>
        <taxon>Ixodidae</taxon>
        <taxon>Rhipicephalinae</taxon>
        <taxon>Dermacentor</taxon>
    </lineage>
</organism>
<proteinExistence type="predicted"/>
<gene>
    <name evidence="1" type="ORF">HPB49_021319</name>
</gene>
<dbReference type="EMBL" id="CM023473">
    <property type="protein sequence ID" value="KAH7954727.1"/>
    <property type="molecule type" value="Genomic_DNA"/>
</dbReference>
<comment type="caution">
    <text evidence="1">The sequence shown here is derived from an EMBL/GenBank/DDBJ whole genome shotgun (WGS) entry which is preliminary data.</text>
</comment>